<feature type="domain" description="Peptidoglycan binding-like" evidence="2">
    <location>
        <begin position="399"/>
        <end position="457"/>
    </location>
</feature>
<dbReference type="InterPro" id="IPR036366">
    <property type="entry name" value="PGBDSf"/>
</dbReference>
<feature type="compositionally biased region" description="Low complexity" evidence="1">
    <location>
        <begin position="203"/>
        <end position="219"/>
    </location>
</feature>
<accession>A0A1W7D201</accession>
<reference evidence="3 4" key="1">
    <citation type="submission" date="2017-05" db="EMBL/GenBank/DDBJ databases">
        <title>Complete genome sequence of Streptomyces sp. SCSIO 03032 revealed the diverse biosynthetic pathways for its bioactive secondary metabolites.</title>
        <authorList>
            <person name="Ma L."/>
            <person name="Zhu Y."/>
            <person name="Zhang W."/>
            <person name="Zhang G."/>
            <person name="Tian X."/>
            <person name="Zhang S."/>
            <person name="Zhang C."/>
        </authorList>
    </citation>
    <scope>NUCLEOTIDE SEQUENCE [LARGE SCALE GENOMIC DNA]</scope>
    <source>
        <strain evidence="3 4">SCSIO 03032</strain>
    </source>
</reference>
<dbReference type="EMBL" id="CP021121">
    <property type="protein sequence ID" value="ARQ71025.1"/>
    <property type="molecule type" value="Genomic_DNA"/>
</dbReference>
<protein>
    <recommendedName>
        <fullName evidence="2">Peptidoglycan binding-like domain-containing protein</fullName>
    </recommendedName>
</protein>
<dbReference type="Gene3D" id="1.10.101.10">
    <property type="entry name" value="PGBD-like superfamily/PGBD"/>
    <property type="match status" value="1"/>
</dbReference>
<feature type="compositionally biased region" description="Low complexity" evidence="1">
    <location>
        <begin position="86"/>
        <end position="102"/>
    </location>
</feature>
<dbReference type="Pfam" id="PF01471">
    <property type="entry name" value="PG_binding_1"/>
    <property type="match status" value="1"/>
</dbReference>
<dbReference type="KEGG" id="smao:CAG99_21240"/>
<keyword evidence="4" id="KW-1185">Reference proteome</keyword>
<evidence type="ECO:0000256" key="1">
    <source>
        <dbReference type="SAM" id="MobiDB-lite"/>
    </source>
</evidence>
<evidence type="ECO:0000313" key="4">
    <source>
        <dbReference type="Proteomes" id="UP000194218"/>
    </source>
</evidence>
<feature type="region of interest" description="Disordered" evidence="1">
    <location>
        <begin position="181"/>
        <end position="244"/>
    </location>
</feature>
<evidence type="ECO:0000259" key="2">
    <source>
        <dbReference type="Pfam" id="PF01471"/>
    </source>
</evidence>
<dbReference type="AlphaFoldDB" id="A0A1W7D201"/>
<gene>
    <name evidence="3" type="ORF">CAG99_21240</name>
</gene>
<dbReference type="SUPFAM" id="SSF47090">
    <property type="entry name" value="PGBD-like"/>
    <property type="match status" value="1"/>
</dbReference>
<organism evidence="3 4">
    <name type="scientific">Streptomyces marincola</name>
    <dbReference type="NCBI Taxonomy" id="2878388"/>
    <lineage>
        <taxon>Bacteria</taxon>
        <taxon>Bacillati</taxon>
        <taxon>Actinomycetota</taxon>
        <taxon>Actinomycetes</taxon>
        <taxon>Kitasatosporales</taxon>
        <taxon>Streptomycetaceae</taxon>
        <taxon>Streptomyces</taxon>
    </lineage>
</organism>
<name>A0A1W7D201_9ACTN</name>
<dbReference type="InterPro" id="IPR036365">
    <property type="entry name" value="PGBD-like_sf"/>
</dbReference>
<feature type="region of interest" description="Disordered" evidence="1">
    <location>
        <begin position="40"/>
        <end position="135"/>
    </location>
</feature>
<feature type="compositionally biased region" description="Pro residues" evidence="1">
    <location>
        <begin position="359"/>
        <end position="383"/>
    </location>
</feature>
<sequence length="463" mass="47318">MAPPVTVGEAGGTTLFYYGTKRGARRATPSRVRWATVAGSSAAIHAPGPGGPRVARRAAPGPPRWSPRSGPAGSAPRSRTGFPQVTGLPPTGAATAAQGGSARPRRTPGLPGNDARASPEPPPCDPRHPPDGWCIIAANRSGGGSVTIDRSECLICGRPVPPTGEPDCECWTHSLSRPVEPPLHGPDPADVALFPVDASAPGQRQAPAGVPRAARAPASRPAPPVPQRPTGTHRKPRGRTRIATAAGGAVAAVVGCTALAASILSGQGRQEQAHEPDGAGPSLAQPDGGDARPDPPSPPAPDREGADAAPGPGPADPERPEPDGGDGTAGSERPESPTPDEEPSEPPADDRPEPDPVDPEPTPDAPPVPGPETPATPEPPTPSEPSEGAAPVLGAGDEGPEVAELQRRLLQLNWVYRGQAHGRYDEQTAAAVARFQVAYGVRGDPEGLYGPQTRRALEQHTRP</sequence>
<evidence type="ECO:0000313" key="3">
    <source>
        <dbReference type="EMBL" id="ARQ71025.1"/>
    </source>
</evidence>
<feature type="region of interest" description="Disordered" evidence="1">
    <location>
        <begin position="442"/>
        <end position="463"/>
    </location>
</feature>
<dbReference type="InterPro" id="IPR002477">
    <property type="entry name" value="Peptidoglycan-bd-like"/>
</dbReference>
<feature type="region of interest" description="Disordered" evidence="1">
    <location>
        <begin position="265"/>
        <end position="401"/>
    </location>
</feature>
<proteinExistence type="predicted"/>
<dbReference type="Proteomes" id="UP000194218">
    <property type="component" value="Chromosome"/>
</dbReference>
<feature type="compositionally biased region" description="Basic residues" evidence="1">
    <location>
        <begin position="231"/>
        <end position="240"/>
    </location>
</feature>